<protein>
    <submittedName>
        <fullName evidence="2">Uncharacterized protein</fullName>
    </submittedName>
</protein>
<evidence type="ECO:0000313" key="2">
    <source>
        <dbReference type="EMBL" id="QHU35491.1"/>
    </source>
</evidence>
<reference evidence="2" key="1">
    <citation type="journal article" date="2020" name="Nature">
        <title>Giant virus diversity and host interactions through global metagenomics.</title>
        <authorList>
            <person name="Schulz F."/>
            <person name="Roux S."/>
            <person name="Paez-Espino D."/>
            <person name="Jungbluth S."/>
            <person name="Walsh D.A."/>
            <person name="Denef V.J."/>
            <person name="McMahon K.D."/>
            <person name="Konstantinidis K.T."/>
            <person name="Eloe-Fadrosh E.A."/>
            <person name="Kyrpides N.C."/>
            <person name="Woyke T."/>
        </authorList>
    </citation>
    <scope>NUCLEOTIDE SEQUENCE</scope>
    <source>
        <strain evidence="2">GVMAG-S-1029409-49</strain>
    </source>
</reference>
<proteinExistence type="predicted"/>
<accession>A0A6C0M0H2</accession>
<dbReference type="EMBL" id="MN740609">
    <property type="protein sequence ID" value="QHU35491.1"/>
    <property type="molecule type" value="Genomic_DNA"/>
</dbReference>
<dbReference type="AlphaFoldDB" id="A0A6C0M0H2"/>
<name>A0A6C0M0H2_9ZZZZ</name>
<organism evidence="2">
    <name type="scientific">viral metagenome</name>
    <dbReference type="NCBI Taxonomy" id="1070528"/>
    <lineage>
        <taxon>unclassified sequences</taxon>
        <taxon>metagenomes</taxon>
        <taxon>organismal metagenomes</taxon>
    </lineage>
</organism>
<sequence length="451" mass="49251">MAFTAIIHDLAVELHKTVGGKSSVSTIEETIRTFMIGDGVQSETSAKTSVKMSAKFTDDEAYVKKVRDAIDKLADDSVYNITTGRSKKTAAAKKDHSLVVIESLRIAGKDTDAKFILVRDALNSDVPQPIKAVAPPKSSDARTKYIEAFGKLKPTQVLNLDSMMGKDVVVAKKTLSVVSDVYMGLGIASKSEKKIEEVMSLFGAKRSATLPVSKNRTSISQNAWGNHEHTETGIVFVASTKGGKQVYQAVGVQDKTADKSKKGKLSLLPLGDAEMQIVKEKEWPYDDTYCSVSAKALDVVDATESIVKKAMTKHKVEKSKPKAGKTPDAEPKTEEPVAVKHRPKVELKPKADTKPDAKADPKPVVEDQKADPKPNDDVMVVNDVTVTRTDYEAFVNDMETTDETDEERAARLGISVEVLRVVNDVALFDELTSKFAPEEEDFDEEVVEDDS</sequence>
<evidence type="ECO:0000256" key="1">
    <source>
        <dbReference type="SAM" id="MobiDB-lite"/>
    </source>
</evidence>
<feature type="compositionally biased region" description="Basic and acidic residues" evidence="1">
    <location>
        <begin position="325"/>
        <end position="376"/>
    </location>
</feature>
<feature type="compositionally biased region" description="Basic residues" evidence="1">
    <location>
        <begin position="311"/>
        <end position="323"/>
    </location>
</feature>
<feature type="region of interest" description="Disordered" evidence="1">
    <location>
        <begin position="311"/>
        <end position="376"/>
    </location>
</feature>